<reference evidence="1" key="1">
    <citation type="submission" date="2022-06" db="EMBL/GenBank/DDBJ databases">
        <authorList>
            <consortium name="SYNGENTA / RWTH Aachen University"/>
        </authorList>
    </citation>
    <scope>NUCLEOTIDE SEQUENCE</scope>
</reference>
<name>A0AAV0B3Z9_PHAPC</name>
<gene>
    <name evidence="1" type="ORF">PPACK8108_LOCUS13704</name>
</gene>
<dbReference type="EMBL" id="CALTRL010003427">
    <property type="protein sequence ID" value="CAH7681142.1"/>
    <property type="molecule type" value="Genomic_DNA"/>
</dbReference>
<dbReference type="PANTHER" id="PTHR43718:SF2">
    <property type="entry name" value="LON PROTEASE HOMOLOG, MITOCHONDRIAL"/>
    <property type="match status" value="1"/>
</dbReference>
<accession>A0AAV0B3Z9</accession>
<sequence>LDPEQNQLFVDHYIKNLIDLSSVLFISTENTTSTISTPLLDRMEVIDLSGYLTEEKLMIAKQHL</sequence>
<dbReference type="InterPro" id="IPR027417">
    <property type="entry name" value="P-loop_NTPase"/>
</dbReference>
<feature type="non-terminal residue" evidence="1">
    <location>
        <position position="64"/>
    </location>
</feature>
<dbReference type="PANTHER" id="PTHR43718">
    <property type="entry name" value="LON PROTEASE"/>
    <property type="match status" value="1"/>
</dbReference>
<dbReference type="GO" id="GO:0003697">
    <property type="term" value="F:single-stranded DNA binding"/>
    <property type="evidence" value="ECO:0007669"/>
    <property type="project" value="TreeGrafter"/>
</dbReference>
<dbReference type="GO" id="GO:0007005">
    <property type="term" value="P:mitochondrion organization"/>
    <property type="evidence" value="ECO:0007669"/>
    <property type="project" value="TreeGrafter"/>
</dbReference>
<evidence type="ECO:0000313" key="2">
    <source>
        <dbReference type="Proteomes" id="UP001153365"/>
    </source>
</evidence>
<protein>
    <submittedName>
        <fullName evidence="1">Uncharacterized protein</fullName>
    </submittedName>
</protein>
<dbReference type="Proteomes" id="UP001153365">
    <property type="component" value="Unassembled WGS sequence"/>
</dbReference>
<evidence type="ECO:0000313" key="1">
    <source>
        <dbReference type="EMBL" id="CAH7681142.1"/>
    </source>
</evidence>
<comment type="caution">
    <text evidence="1">The sequence shown here is derived from an EMBL/GenBank/DDBJ whole genome shotgun (WGS) entry which is preliminary data.</text>
</comment>
<proteinExistence type="predicted"/>
<dbReference type="GO" id="GO:0004176">
    <property type="term" value="F:ATP-dependent peptidase activity"/>
    <property type="evidence" value="ECO:0007669"/>
    <property type="project" value="InterPro"/>
</dbReference>
<dbReference type="GO" id="GO:0006515">
    <property type="term" value="P:protein quality control for misfolded or incompletely synthesized proteins"/>
    <property type="evidence" value="ECO:0007669"/>
    <property type="project" value="TreeGrafter"/>
</dbReference>
<dbReference type="Gene3D" id="3.40.50.300">
    <property type="entry name" value="P-loop containing nucleotide triphosphate hydrolases"/>
    <property type="match status" value="1"/>
</dbReference>
<feature type="non-terminal residue" evidence="1">
    <location>
        <position position="1"/>
    </location>
</feature>
<dbReference type="AlphaFoldDB" id="A0AAV0B3Z9"/>
<keyword evidence="2" id="KW-1185">Reference proteome</keyword>
<dbReference type="GO" id="GO:0005759">
    <property type="term" value="C:mitochondrial matrix"/>
    <property type="evidence" value="ECO:0007669"/>
    <property type="project" value="TreeGrafter"/>
</dbReference>
<dbReference type="GO" id="GO:0051131">
    <property type="term" value="P:chaperone-mediated protein complex assembly"/>
    <property type="evidence" value="ECO:0007669"/>
    <property type="project" value="TreeGrafter"/>
</dbReference>
<dbReference type="GO" id="GO:0005524">
    <property type="term" value="F:ATP binding"/>
    <property type="evidence" value="ECO:0007669"/>
    <property type="project" value="InterPro"/>
</dbReference>
<dbReference type="GO" id="GO:0004252">
    <property type="term" value="F:serine-type endopeptidase activity"/>
    <property type="evidence" value="ECO:0007669"/>
    <property type="project" value="InterPro"/>
</dbReference>
<dbReference type="InterPro" id="IPR027065">
    <property type="entry name" value="Lon_Prtase"/>
</dbReference>
<organism evidence="1 2">
    <name type="scientific">Phakopsora pachyrhizi</name>
    <name type="common">Asian soybean rust disease fungus</name>
    <dbReference type="NCBI Taxonomy" id="170000"/>
    <lineage>
        <taxon>Eukaryota</taxon>
        <taxon>Fungi</taxon>
        <taxon>Dikarya</taxon>
        <taxon>Basidiomycota</taxon>
        <taxon>Pucciniomycotina</taxon>
        <taxon>Pucciniomycetes</taxon>
        <taxon>Pucciniales</taxon>
        <taxon>Phakopsoraceae</taxon>
        <taxon>Phakopsora</taxon>
    </lineage>
</organism>